<gene>
    <name evidence="1" type="ORF">JOC28_001770</name>
</gene>
<evidence type="ECO:0000313" key="2">
    <source>
        <dbReference type="Proteomes" id="UP000697472"/>
    </source>
</evidence>
<sequence length="99" mass="11382">MKLGRLTLLGLLGYAGYKLYQNRDQVKENLSSLKESGQAASLDLDRIKSSLTTIQEQTANIQEMSQDLTYKLRVFQEESKPRLAEIQQRMAKYQTPENK</sequence>
<keyword evidence="2" id="KW-1185">Reference proteome</keyword>
<accession>A0ABS2PTX2</accession>
<comment type="caution">
    <text evidence="1">The sequence shown here is derived from an EMBL/GenBank/DDBJ whole genome shotgun (WGS) entry which is preliminary data.</text>
</comment>
<protein>
    <submittedName>
        <fullName evidence="1">Gas vesicle protein</fullName>
    </submittedName>
</protein>
<reference evidence="1 2" key="1">
    <citation type="submission" date="2021-01" db="EMBL/GenBank/DDBJ databases">
        <title>Genomic Encyclopedia of Type Strains, Phase IV (KMG-IV): sequencing the most valuable type-strain genomes for metagenomic binning, comparative biology and taxonomic classification.</title>
        <authorList>
            <person name="Goeker M."/>
        </authorList>
    </citation>
    <scope>NUCLEOTIDE SEQUENCE [LARGE SCALE GENOMIC DNA]</scope>
    <source>
        <strain evidence="1 2">DSM 27382</strain>
    </source>
</reference>
<name>A0ABS2PTX2_9STRE</name>
<dbReference type="EMBL" id="JAFBEH010000045">
    <property type="protein sequence ID" value="MBM7643460.1"/>
    <property type="molecule type" value="Genomic_DNA"/>
</dbReference>
<dbReference type="Proteomes" id="UP000697472">
    <property type="component" value="Unassembled WGS sequence"/>
</dbReference>
<evidence type="ECO:0000313" key="1">
    <source>
        <dbReference type="EMBL" id="MBM7643460.1"/>
    </source>
</evidence>
<proteinExistence type="predicted"/>
<dbReference type="RefSeq" id="WP_205010312.1">
    <property type="nucleotide sequence ID" value="NZ_JAFBEH010000045.1"/>
</dbReference>
<organism evidence="1 2">
    <name type="scientific">Streptococcus loxodontisalivarius</name>
    <dbReference type="NCBI Taxonomy" id="1349415"/>
    <lineage>
        <taxon>Bacteria</taxon>
        <taxon>Bacillati</taxon>
        <taxon>Bacillota</taxon>
        <taxon>Bacilli</taxon>
        <taxon>Lactobacillales</taxon>
        <taxon>Streptococcaceae</taxon>
        <taxon>Streptococcus</taxon>
    </lineage>
</organism>